<dbReference type="AlphaFoldDB" id="A0A074XB35"/>
<proteinExistence type="predicted"/>
<dbReference type="EMBL" id="KL584987">
    <property type="protein sequence ID" value="KEQ82563.1"/>
    <property type="molecule type" value="Genomic_DNA"/>
</dbReference>
<dbReference type="RefSeq" id="XP_029758750.1">
    <property type="nucleotide sequence ID" value="XM_029903953.1"/>
</dbReference>
<organism evidence="1 2">
    <name type="scientific">Aureobasidium pullulans EXF-150</name>
    <dbReference type="NCBI Taxonomy" id="1043002"/>
    <lineage>
        <taxon>Eukaryota</taxon>
        <taxon>Fungi</taxon>
        <taxon>Dikarya</taxon>
        <taxon>Ascomycota</taxon>
        <taxon>Pezizomycotina</taxon>
        <taxon>Dothideomycetes</taxon>
        <taxon>Dothideomycetidae</taxon>
        <taxon>Dothideales</taxon>
        <taxon>Saccotheciaceae</taxon>
        <taxon>Aureobasidium</taxon>
    </lineage>
</organism>
<keyword evidence="2" id="KW-1185">Reference proteome</keyword>
<name>A0A074XB35_AURPU</name>
<evidence type="ECO:0000313" key="2">
    <source>
        <dbReference type="Proteomes" id="UP000030706"/>
    </source>
</evidence>
<evidence type="ECO:0000313" key="1">
    <source>
        <dbReference type="EMBL" id="KEQ82563.1"/>
    </source>
</evidence>
<reference evidence="1 2" key="1">
    <citation type="journal article" date="2014" name="BMC Genomics">
        <title>Genome sequencing of four Aureobasidium pullulans varieties: biotechnological potential, stress tolerance, and description of new species.</title>
        <authorList>
            <person name="Gostin Ar C."/>
            <person name="Ohm R.A."/>
            <person name="Kogej T."/>
            <person name="Sonjak S."/>
            <person name="Turk M."/>
            <person name="Zajc J."/>
            <person name="Zalar P."/>
            <person name="Grube M."/>
            <person name="Sun H."/>
            <person name="Han J."/>
            <person name="Sharma A."/>
            <person name="Chiniquy J."/>
            <person name="Ngan C.Y."/>
            <person name="Lipzen A."/>
            <person name="Barry K."/>
            <person name="Grigoriev I.V."/>
            <person name="Gunde-Cimerman N."/>
        </authorList>
    </citation>
    <scope>NUCLEOTIDE SEQUENCE [LARGE SCALE GENOMIC DNA]</scope>
    <source>
        <strain evidence="1 2">EXF-150</strain>
    </source>
</reference>
<dbReference type="Proteomes" id="UP000030706">
    <property type="component" value="Unassembled WGS sequence"/>
</dbReference>
<accession>A0A074XB35</accession>
<protein>
    <submittedName>
        <fullName evidence="1">Uncharacterized protein</fullName>
    </submittedName>
</protein>
<dbReference type="HOGENOM" id="CLU_192389_0_0_1"/>
<sequence length="82" mass="9683">MTRRKTNPIPVTWNQEDAYTSTSGKRAQRQQIETLVRWKAPHGTVKIVIYNGWHDSRSDFINHATADYYLRDGGMVRYHVYQ</sequence>
<dbReference type="GeneID" id="40746259"/>
<gene>
    <name evidence="1" type="ORF">M438DRAFT_337081</name>
</gene>